<dbReference type="InterPro" id="IPR004602">
    <property type="entry name" value="UvrA"/>
</dbReference>
<evidence type="ECO:0000256" key="2">
    <source>
        <dbReference type="ARBA" id="ARBA00022490"/>
    </source>
</evidence>
<dbReference type="InterPro" id="IPR013815">
    <property type="entry name" value="ATP_grasp_subdomain_1"/>
</dbReference>
<accession>A0A160VB81</accession>
<dbReference type="InterPro" id="IPR041552">
    <property type="entry name" value="UvrA_DNA-bd"/>
</dbReference>
<dbReference type="FunFam" id="1.20.1580.10:FF:000002">
    <property type="entry name" value="UvrABC system protein A"/>
    <property type="match status" value="1"/>
</dbReference>
<dbReference type="Pfam" id="PF17760">
    <property type="entry name" value="UvrA_inter"/>
    <property type="match status" value="1"/>
</dbReference>
<dbReference type="Gene3D" id="3.30.1490.20">
    <property type="entry name" value="ATP-grasp fold, A domain"/>
    <property type="match status" value="1"/>
</dbReference>
<dbReference type="GO" id="GO:0003677">
    <property type="term" value="F:DNA binding"/>
    <property type="evidence" value="ECO:0007669"/>
    <property type="project" value="UniProtKB-KW"/>
</dbReference>
<evidence type="ECO:0000256" key="13">
    <source>
        <dbReference type="ARBA" id="ARBA00023204"/>
    </source>
</evidence>
<gene>
    <name evidence="16" type="ORF">MGWOODY_Clf1668</name>
</gene>
<dbReference type="FunFam" id="3.40.50.300:FF:000272">
    <property type="entry name" value="UvrABC system protein A"/>
    <property type="match status" value="1"/>
</dbReference>
<keyword evidence="3" id="KW-0479">Metal-binding</keyword>
<dbReference type="NCBIfam" id="TIGR00630">
    <property type="entry name" value="uvra"/>
    <property type="match status" value="1"/>
</dbReference>
<evidence type="ECO:0000256" key="11">
    <source>
        <dbReference type="ARBA" id="ARBA00022881"/>
    </source>
</evidence>
<sequence length="994" mass="108922">MPQDFIHVKGAREHNLKNIEITIPRDKLVVITGVSGSGKSSLAFDTIYAEGQRRYVESLSAYARQFLGRMDKPDVDYIEGLSPAISIDQKGVSHNPRSTVGTVTEIYDYLRLLFARVGLPHCDKCGRPVERQTISQIVDAIMGLEEGSRITLMAPKIRRKKGEHKDVFETARQSGFVRVRVNGEILMLEEMGDLGLDRKKWHYIELVVDRLVIRPDTETSRVAESVETALREGDGVVEAHVEGDETLVFSEQFSCTKCNTSLPEIEPRTFSFNSPHGACSDCTGLGFKLTLDPNLIISNKELSLSQGAIAPWTRGGPSSSWYISLMESVAQANGFSSKTPVKELDQKYIDMILYGNDEKKVTVRHRTHRGQSYEWDTKFEGVIPNLERRYKRTESDYMKHQIERYMSARPCQSCNGKRLRPEALAVKVCGLGIMDVCAKNIGQAAEWIRDIDPDAPGPHQKNVLTAREKTIANQVLKEIEGRVKFLEGIGLDYVTMDRTARTLSGGEAQRVRLATQIGSGLTGVLYVCDEPTVGLHPHDDHRLIDTLLRLKDLGNTVIVVEHDEAMMRAADFIADLGPGAGEHGGDVVATGTVAEIEANPNSLTGAYLSGRKVVPSPEKRRKGNGDAIVVKGAKENNLKNIDVKFPLGRLVSVTGVSGSGKSSLVYEILYKKLNQTINKGRDLPGEHKEVLGIEGVDKVVNIDQSPIGRTPRSNPATYTGSFTPIRDLFASLPEAKVRGYAPGRFSFNVKGGRCEACQGDGYNQIEMQFLPDVTVPCEICLGRRYNREALEVTLRGKSIADVLDMTVAQALEFFINFPRIKPKLETMRDVGLGYIRLGQPATTLSGGEAQRIKLATELSKRATGKTLYLLDEPTTGLSFSDCAALLTVLHRLVDSGNTVILIEHNLDVIKNSDWLIDLGPGAGDKGGKLIATGTPEQLAANPKSFTGKYLQRYLKLIGRAASPATANGAARKPAKTPAKTPGKTKEAAVAVSGD</sequence>
<evidence type="ECO:0000256" key="14">
    <source>
        <dbReference type="SAM" id="MobiDB-lite"/>
    </source>
</evidence>
<dbReference type="PANTHER" id="PTHR43152:SF3">
    <property type="entry name" value="UVRABC SYSTEM PROTEIN A"/>
    <property type="match status" value="1"/>
</dbReference>
<dbReference type="Pfam" id="PF17755">
    <property type="entry name" value="UvrA_DNA-bind"/>
    <property type="match status" value="1"/>
</dbReference>
<reference evidence="16" key="1">
    <citation type="submission" date="2015-10" db="EMBL/GenBank/DDBJ databases">
        <authorList>
            <person name="Gilbert D.G."/>
        </authorList>
    </citation>
    <scope>NUCLEOTIDE SEQUENCE</scope>
</reference>
<dbReference type="GO" id="GO:0009380">
    <property type="term" value="C:excinuclease repair complex"/>
    <property type="evidence" value="ECO:0007669"/>
    <property type="project" value="InterPro"/>
</dbReference>
<protein>
    <submittedName>
        <fullName evidence="16">Excinuclease ABC subunit A</fullName>
    </submittedName>
</protein>
<dbReference type="GO" id="GO:0006289">
    <property type="term" value="P:nucleotide-excision repair"/>
    <property type="evidence" value="ECO:0007669"/>
    <property type="project" value="InterPro"/>
</dbReference>
<evidence type="ECO:0000256" key="6">
    <source>
        <dbReference type="ARBA" id="ARBA00022763"/>
    </source>
</evidence>
<dbReference type="InterPro" id="IPR041102">
    <property type="entry name" value="UvrA_inter"/>
</dbReference>
<dbReference type="GO" id="GO:0016887">
    <property type="term" value="F:ATP hydrolysis activity"/>
    <property type="evidence" value="ECO:0007669"/>
    <property type="project" value="InterPro"/>
</dbReference>
<dbReference type="PANTHER" id="PTHR43152">
    <property type="entry name" value="UVRABC SYSTEM PROTEIN A"/>
    <property type="match status" value="1"/>
</dbReference>
<evidence type="ECO:0000256" key="9">
    <source>
        <dbReference type="ARBA" id="ARBA00022833"/>
    </source>
</evidence>
<evidence type="ECO:0000256" key="7">
    <source>
        <dbReference type="ARBA" id="ARBA00022769"/>
    </source>
</evidence>
<evidence type="ECO:0000259" key="15">
    <source>
        <dbReference type="PROSITE" id="PS50893"/>
    </source>
</evidence>
<keyword evidence="4" id="KW-0677">Repeat</keyword>
<evidence type="ECO:0000256" key="8">
    <source>
        <dbReference type="ARBA" id="ARBA00022771"/>
    </source>
</evidence>
<evidence type="ECO:0000256" key="3">
    <source>
        <dbReference type="ARBA" id="ARBA00022723"/>
    </source>
</evidence>
<evidence type="ECO:0000256" key="1">
    <source>
        <dbReference type="ARBA" id="ARBA00004496"/>
    </source>
</evidence>
<dbReference type="CDD" id="cd03270">
    <property type="entry name" value="ABC_UvrA_I"/>
    <property type="match status" value="1"/>
</dbReference>
<keyword evidence="13" id="KW-0234">DNA repair</keyword>
<feature type="region of interest" description="Disordered" evidence="14">
    <location>
        <begin position="962"/>
        <end position="994"/>
    </location>
</feature>
<keyword evidence="5" id="KW-0547">Nucleotide-binding</keyword>
<dbReference type="Gene3D" id="1.20.1580.10">
    <property type="entry name" value="ABC transporter ATPase like domain"/>
    <property type="match status" value="2"/>
</dbReference>
<evidence type="ECO:0000256" key="12">
    <source>
        <dbReference type="ARBA" id="ARBA00023125"/>
    </source>
</evidence>
<dbReference type="GO" id="GO:0005737">
    <property type="term" value="C:cytoplasm"/>
    <property type="evidence" value="ECO:0007669"/>
    <property type="project" value="UniProtKB-SubCell"/>
</dbReference>
<dbReference type="Gene3D" id="1.10.8.280">
    <property type="entry name" value="ABC transporter ATPase domain-like"/>
    <property type="match status" value="1"/>
</dbReference>
<dbReference type="EMBL" id="FAXA01000430">
    <property type="protein sequence ID" value="CUV03496.1"/>
    <property type="molecule type" value="Genomic_DNA"/>
</dbReference>
<dbReference type="PROSITE" id="PS00211">
    <property type="entry name" value="ABC_TRANSPORTER_1"/>
    <property type="match status" value="2"/>
</dbReference>
<dbReference type="NCBIfam" id="NF001503">
    <property type="entry name" value="PRK00349.1"/>
    <property type="match status" value="1"/>
</dbReference>
<dbReference type="GO" id="GO:0004518">
    <property type="term" value="F:nuclease activity"/>
    <property type="evidence" value="ECO:0007669"/>
    <property type="project" value="UniProtKB-KW"/>
</dbReference>
<dbReference type="HAMAP" id="MF_00205">
    <property type="entry name" value="UvrA"/>
    <property type="match status" value="1"/>
</dbReference>
<dbReference type="GO" id="GO:0008270">
    <property type="term" value="F:zinc ion binding"/>
    <property type="evidence" value="ECO:0007669"/>
    <property type="project" value="UniProtKB-KW"/>
</dbReference>
<keyword evidence="7" id="KW-0228">DNA excision</keyword>
<organism evidence="16">
    <name type="scientific">hydrothermal vent metagenome</name>
    <dbReference type="NCBI Taxonomy" id="652676"/>
    <lineage>
        <taxon>unclassified sequences</taxon>
        <taxon>metagenomes</taxon>
        <taxon>ecological metagenomes</taxon>
    </lineage>
</organism>
<proteinExistence type="inferred from homology"/>
<dbReference type="Gene3D" id="3.40.50.300">
    <property type="entry name" value="P-loop containing nucleotide triphosphate hydrolases"/>
    <property type="match status" value="2"/>
</dbReference>
<keyword evidence="12" id="KW-0238">DNA-binding</keyword>
<dbReference type="AlphaFoldDB" id="A0A160VB81"/>
<evidence type="ECO:0000256" key="5">
    <source>
        <dbReference type="ARBA" id="ARBA00022741"/>
    </source>
</evidence>
<keyword evidence="11" id="KW-0267">Excision nuclease</keyword>
<keyword evidence="6" id="KW-0227">DNA damage</keyword>
<evidence type="ECO:0000313" key="16">
    <source>
        <dbReference type="EMBL" id="CUV03496.1"/>
    </source>
</evidence>
<keyword evidence="9" id="KW-0862">Zinc</keyword>
<dbReference type="InterPro" id="IPR027417">
    <property type="entry name" value="P-loop_NTPase"/>
</dbReference>
<evidence type="ECO:0000256" key="10">
    <source>
        <dbReference type="ARBA" id="ARBA00022840"/>
    </source>
</evidence>
<dbReference type="GO" id="GO:0005524">
    <property type="term" value="F:ATP binding"/>
    <property type="evidence" value="ECO:0007669"/>
    <property type="project" value="UniProtKB-KW"/>
</dbReference>
<evidence type="ECO:0000256" key="4">
    <source>
        <dbReference type="ARBA" id="ARBA00022737"/>
    </source>
</evidence>
<name>A0A160VB81_9ZZZZ</name>
<feature type="compositionally biased region" description="Low complexity" evidence="14">
    <location>
        <begin position="969"/>
        <end position="981"/>
    </location>
</feature>
<keyword evidence="10" id="KW-0067">ATP-binding</keyword>
<comment type="subcellular location">
    <subcellularLocation>
        <location evidence="1">Cytoplasm</location>
    </subcellularLocation>
</comment>
<keyword evidence="8" id="KW-0863">Zinc-finger</keyword>
<dbReference type="InterPro" id="IPR003439">
    <property type="entry name" value="ABC_transporter-like_ATP-bd"/>
</dbReference>
<dbReference type="InterPro" id="IPR017871">
    <property type="entry name" value="ABC_transporter-like_CS"/>
</dbReference>
<keyword evidence="2" id="KW-0963">Cytoplasm</keyword>
<dbReference type="SUPFAM" id="SSF52540">
    <property type="entry name" value="P-loop containing nucleoside triphosphate hydrolases"/>
    <property type="match status" value="2"/>
</dbReference>
<dbReference type="CDD" id="cd03271">
    <property type="entry name" value="ABC_UvrA_II"/>
    <property type="match status" value="1"/>
</dbReference>
<feature type="domain" description="ABC transporter" evidence="15">
    <location>
        <begin position="623"/>
        <end position="945"/>
    </location>
</feature>
<dbReference type="PROSITE" id="PS50893">
    <property type="entry name" value="ABC_TRANSPORTER_2"/>
    <property type="match status" value="1"/>
</dbReference>